<feature type="transmembrane region" description="Helical" evidence="1">
    <location>
        <begin position="138"/>
        <end position="156"/>
    </location>
</feature>
<dbReference type="EMBL" id="JBHSRF010000058">
    <property type="protein sequence ID" value="MFC6085260.1"/>
    <property type="molecule type" value="Genomic_DNA"/>
</dbReference>
<feature type="transmembrane region" description="Helical" evidence="1">
    <location>
        <begin position="69"/>
        <end position="88"/>
    </location>
</feature>
<keyword evidence="1" id="KW-0472">Membrane</keyword>
<gene>
    <name evidence="2" type="ORF">ACFP1K_29125</name>
</gene>
<keyword evidence="3" id="KW-1185">Reference proteome</keyword>
<comment type="caution">
    <text evidence="2">The sequence shown here is derived from an EMBL/GenBank/DDBJ whole genome shotgun (WGS) entry which is preliminary data.</text>
</comment>
<sequence length="259" mass="26576">MDVVIERDRTAARRAVGGAVGALLLGGMLAAQVVSGTHPAPVRLTGVVVLLLAGSAVAFAAAERGAGRAAAAFGVAAGAGYAAEWIGVRTGVPFGEYRYTGVLWPAPGDVPLVVAVAWGGMGLAAHAVATRVVRSGRFLPTAVTGAFALTAWDLFLDPQMLRLGLWEWADPGPYRGVPLSNLAGWLVVSFLVMALIGGVFRRGPAGEGTGLAALYTAMAVMETIGFAAVFDPPDILVAAVGGAAMGLFAVLGWVRRRRR</sequence>
<organism evidence="2 3">
    <name type="scientific">Sphaerisporangium aureirubrum</name>
    <dbReference type="NCBI Taxonomy" id="1544736"/>
    <lineage>
        <taxon>Bacteria</taxon>
        <taxon>Bacillati</taxon>
        <taxon>Actinomycetota</taxon>
        <taxon>Actinomycetes</taxon>
        <taxon>Streptosporangiales</taxon>
        <taxon>Streptosporangiaceae</taxon>
        <taxon>Sphaerisporangium</taxon>
    </lineage>
</organism>
<keyword evidence="1" id="KW-1133">Transmembrane helix</keyword>
<dbReference type="RefSeq" id="WP_380759211.1">
    <property type="nucleotide sequence ID" value="NZ_JBHSRF010000058.1"/>
</dbReference>
<dbReference type="PANTHER" id="PTHR39419">
    <property type="entry name" value="SLL0814 PROTEIN"/>
    <property type="match status" value="1"/>
</dbReference>
<feature type="transmembrane region" description="Helical" evidence="1">
    <location>
        <begin position="40"/>
        <end position="62"/>
    </location>
</feature>
<accession>A0ABW1NQ72</accession>
<keyword evidence="1" id="KW-0812">Transmembrane</keyword>
<evidence type="ECO:0000313" key="3">
    <source>
        <dbReference type="Proteomes" id="UP001596137"/>
    </source>
</evidence>
<evidence type="ECO:0000313" key="2">
    <source>
        <dbReference type="EMBL" id="MFC6085260.1"/>
    </source>
</evidence>
<feature type="transmembrane region" description="Helical" evidence="1">
    <location>
        <begin position="182"/>
        <end position="200"/>
    </location>
</feature>
<dbReference type="InterPro" id="IPR007354">
    <property type="entry name" value="CruF-like"/>
</dbReference>
<feature type="transmembrane region" description="Helical" evidence="1">
    <location>
        <begin position="235"/>
        <end position="254"/>
    </location>
</feature>
<reference evidence="3" key="1">
    <citation type="journal article" date="2019" name="Int. J. Syst. Evol. Microbiol.">
        <title>The Global Catalogue of Microorganisms (GCM) 10K type strain sequencing project: providing services to taxonomists for standard genome sequencing and annotation.</title>
        <authorList>
            <consortium name="The Broad Institute Genomics Platform"/>
            <consortium name="The Broad Institute Genome Sequencing Center for Infectious Disease"/>
            <person name="Wu L."/>
            <person name="Ma J."/>
        </authorList>
    </citation>
    <scope>NUCLEOTIDE SEQUENCE [LARGE SCALE GENOMIC DNA]</scope>
    <source>
        <strain evidence="3">JCM 30346</strain>
    </source>
</reference>
<protein>
    <submittedName>
        <fullName evidence="2">Carotenoid biosynthesis protein</fullName>
    </submittedName>
</protein>
<name>A0ABW1NQ72_9ACTN</name>
<proteinExistence type="predicted"/>
<feature type="transmembrane region" description="Helical" evidence="1">
    <location>
        <begin position="15"/>
        <end position="34"/>
    </location>
</feature>
<feature type="transmembrane region" description="Helical" evidence="1">
    <location>
        <begin position="212"/>
        <end position="229"/>
    </location>
</feature>
<evidence type="ECO:0000256" key="1">
    <source>
        <dbReference type="SAM" id="Phobius"/>
    </source>
</evidence>
<dbReference type="Pfam" id="PF04240">
    <property type="entry name" value="Caroten_synth"/>
    <property type="match status" value="1"/>
</dbReference>
<dbReference type="PANTHER" id="PTHR39419:SF1">
    <property type="entry name" value="SLL0814 PROTEIN"/>
    <property type="match status" value="1"/>
</dbReference>
<feature type="transmembrane region" description="Helical" evidence="1">
    <location>
        <begin position="108"/>
        <end position="129"/>
    </location>
</feature>
<dbReference type="Proteomes" id="UP001596137">
    <property type="component" value="Unassembled WGS sequence"/>
</dbReference>